<dbReference type="CDD" id="cd00051">
    <property type="entry name" value="EFh"/>
    <property type="match status" value="1"/>
</dbReference>
<evidence type="ECO:0000256" key="1">
    <source>
        <dbReference type="ARBA" id="ARBA00022737"/>
    </source>
</evidence>
<dbReference type="Proteomes" id="UP000316759">
    <property type="component" value="Unassembled WGS sequence"/>
</dbReference>
<keyword evidence="3" id="KW-1133">Transmembrane helix</keyword>
<reference evidence="5 6" key="1">
    <citation type="submission" date="2019-04" db="EMBL/GenBank/DDBJ databases">
        <title>Annotation for the trematode Fasciola gigantica.</title>
        <authorList>
            <person name="Choi Y.-J."/>
        </authorList>
    </citation>
    <scope>NUCLEOTIDE SEQUENCE [LARGE SCALE GENOMIC DNA]</scope>
    <source>
        <strain evidence="5">Uganda_cow_1</strain>
    </source>
</reference>
<keyword evidence="3" id="KW-0812">Transmembrane</keyword>
<accession>A0A504YYU7</accession>
<protein>
    <recommendedName>
        <fullName evidence="4">EF-hand domain-containing protein</fullName>
    </recommendedName>
</protein>
<dbReference type="InterPro" id="IPR002048">
    <property type="entry name" value="EF_hand_dom"/>
</dbReference>
<feature type="domain" description="EF-hand" evidence="4">
    <location>
        <begin position="191"/>
        <end position="226"/>
    </location>
</feature>
<evidence type="ECO:0000256" key="2">
    <source>
        <dbReference type="ARBA" id="ARBA00022837"/>
    </source>
</evidence>
<keyword evidence="6" id="KW-1185">Reference proteome</keyword>
<dbReference type="EMBL" id="SUNJ01002786">
    <property type="protein sequence ID" value="TPP65715.1"/>
    <property type="molecule type" value="Genomic_DNA"/>
</dbReference>
<dbReference type="InterPro" id="IPR011992">
    <property type="entry name" value="EF-hand-dom_pair"/>
</dbReference>
<feature type="domain" description="EF-hand" evidence="4">
    <location>
        <begin position="82"/>
        <end position="117"/>
    </location>
</feature>
<dbReference type="PROSITE" id="PS00018">
    <property type="entry name" value="EF_HAND_1"/>
    <property type="match status" value="2"/>
</dbReference>
<dbReference type="PANTHER" id="PTHR23048">
    <property type="entry name" value="MYOSIN LIGHT CHAIN 1, 3"/>
    <property type="match status" value="1"/>
</dbReference>
<proteinExistence type="predicted"/>
<dbReference type="InterPro" id="IPR018247">
    <property type="entry name" value="EF_Hand_1_Ca_BS"/>
</dbReference>
<dbReference type="OrthoDB" id="26525at2759"/>
<evidence type="ECO:0000256" key="3">
    <source>
        <dbReference type="SAM" id="Phobius"/>
    </source>
</evidence>
<dbReference type="GO" id="GO:0005509">
    <property type="term" value="F:calcium ion binding"/>
    <property type="evidence" value="ECO:0007669"/>
    <property type="project" value="InterPro"/>
</dbReference>
<dbReference type="Gene3D" id="1.10.238.10">
    <property type="entry name" value="EF-hand"/>
    <property type="match status" value="2"/>
</dbReference>
<evidence type="ECO:0000259" key="4">
    <source>
        <dbReference type="PROSITE" id="PS50222"/>
    </source>
</evidence>
<dbReference type="GO" id="GO:0016460">
    <property type="term" value="C:myosin II complex"/>
    <property type="evidence" value="ECO:0007669"/>
    <property type="project" value="TreeGrafter"/>
</dbReference>
<comment type="caution">
    <text evidence="5">The sequence shown here is derived from an EMBL/GenBank/DDBJ whole genome shotgun (WGS) entry which is preliminary data.</text>
</comment>
<dbReference type="SUPFAM" id="SSF47473">
    <property type="entry name" value="EF-hand"/>
    <property type="match status" value="1"/>
</dbReference>
<feature type="domain" description="EF-hand" evidence="4">
    <location>
        <begin position="155"/>
        <end position="190"/>
    </location>
</feature>
<sequence>MDPVHGYWGHFQRDENIENNELWLGQLWVHQPLLLINLWPILCCFFGLREIFFGFFLTKCEMVFLFYLIVKMAVDDQQLTANTEEEMLEAFALYDKDGDGLLTAEDVLLMFNSLGLVFTKEDIEVGISRLARDGRKFITPAEFVSLVGQTISGPEISQILNGIFQSLDRSGDGQIDSKELASRLSATVEPTTEQAAKQLMELMDTDGDARVDREEFSNILISGFTHQ</sequence>
<keyword evidence="2" id="KW-0106">Calcium</keyword>
<dbReference type="Pfam" id="PF13499">
    <property type="entry name" value="EF-hand_7"/>
    <property type="match status" value="2"/>
</dbReference>
<dbReference type="STRING" id="46835.A0A504YYU7"/>
<dbReference type="FunFam" id="1.10.238.10:FF:000178">
    <property type="entry name" value="Calmodulin-2 A"/>
    <property type="match status" value="1"/>
</dbReference>
<feature type="transmembrane region" description="Helical" evidence="3">
    <location>
        <begin position="28"/>
        <end position="48"/>
    </location>
</feature>
<gene>
    <name evidence="5" type="ORF">FGIG_02142</name>
</gene>
<evidence type="ECO:0000313" key="6">
    <source>
        <dbReference type="Proteomes" id="UP000316759"/>
    </source>
</evidence>
<evidence type="ECO:0000313" key="5">
    <source>
        <dbReference type="EMBL" id="TPP65715.1"/>
    </source>
</evidence>
<keyword evidence="3" id="KW-0472">Membrane</keyword>
<dbReference type="AlphaFoldDB" id="A0A504YYU7"/>
<dbReference type="SMART" id="SM00054">
    <property type="entry name" value="EFh"/>
    <property type="match status" value="3"/>
</dbReference>
<keyword evidence="1" id="KW-0677">Repeat</keyword>
<organism evidence="5 6">
    <name type="scientific">Fasciola gigantica</name>
    <name type="common">Giant liver fluke</name>
    <dbReference type="NCBI Taxonomy" id="46835"/>
    <lineage>
        <taxon>Eukaryota</taxon>
        <taxon>Metazoa</taxon>
        <taxon>Spiralia</taxon>
        <taxon>Lophotrochozoa</taxon>
        <taxon>Platyhelminthes</taxon>
        <taxon>Trematoda</taxon>
        <taxon>Digenea</taxon>
        <taxon>Plagiorchiida</taxon>
        <taxon>Echinostomata</taxon>
        <taxon>Echinostomatoidea</taxon>
        <taxon>Fasciolidae</taxon>
        <taxon>Fasciola</taxon>
    </lineage>
</organism>
<name>A0A504YYU7_FASGI</name>
<dbReference type="InterPro" id="IPR050230">
    <property type="entry name" value="CALM/Myosin/TropC-like"/>
</dbReference>
<dbReference type="PANTHER" id="PTHR23048:SF0">
    <property type="entry name" value="CALMODULIN LIKE 3"/>
    <property type="match status" value="1"/>
</dbReference>
<dbReference type="PROSITE" id="PS50222">
    <property type="entry name" value="EF_HAND_2"/>
    <property type="match status" value="3"/>
</dbReference>